<dbReference type="Pfam" id="PF03283">
    <property type="entry name" value="PAE"/>
    <property type="match status" value="1"/>
</dbReference>
<keyword evidence="3" id="KW-1185">Reference proteome</keyword>
<sequence length="401" mass="44154">MSAAEPLASEVLTAGVACCVKSCKLAAAKLRILPRATALKTGALCLDGVAPGYYYRPGSGVGKRSWIVFLRGGEACSGVGKRSWIVFLRGGEACATEKDCYLRSLTTLGTLNKARRWRKLGGIMSADKQLNPEFHNWNSVSLIYCDGFSFAGDRRAPMLYNGTQLYSRGRRVLDAIFTELLRSGMAAAERVILFGHSAGGLGVLLNSHRLRRLLPAGVDVKLLVCSILQPKFPQGAYSKGFKKFLENTAKMHNASGALPSDCVRNYPSKEHACLLPYNLVPLQPAAAFYVSAVFDRWSLEKLLRIRCLPSSCGEFKKEKLHSWSSAMTKQVPRMLKPNDGIFLVNCVMHTFAMDDGTWFSMKVGEKSIAEAFGDWYFGRGDNHTHMDCASVDCYPNPTCIY</sequence>
<gene>
    <name evidence="2" type="primary">NOTUM</name>
    <name evidence="2" type="ORF">BLAG_LOCUS8</name>
</gene>
<dbReference type="OrthoDB" id="2015280at2759"/>
<dbReference type="InterPro" id="IPR004963">
    <property type="entry name" value="PAE/NOTUM"/>
</dbReference>
<dbReference type="PANTHER" id="PTHR21562:SF67">
    <property type="entry name" value="PECTIN ACETYLESTERASE"/>
    <property type="match status" value="1"/>
</dbReference>
<proteinExistence type="inferred from homology"/>
<evidence type="ECO:0000313" key="3">
    <source>
        <dbReference type="Proteomes" id="UP000838412"/>
    </source>
</evidence>
<dbReference type="PANTHER" id="PTHR21562">
    <property type="entry name" value="NOTUM-RELATED"/>
    <property type="match status" value="1"/>
</dbReference>
<dbReference type="Proteomes" id="UP000838412">
    <property type="component" value="Chromosome 1"/>
</dbReference>
<name>A0A8J9V6R0_BRALA</name>
<dbReference type="EMBL" id="OV696686">
    <property type="protein sequence ID" value="CAH1224480.1"/>
    <property type="molecule type" value="Genomic_DNA"/>
</dbReference>
<organism evidence="2 3">
    <name type="scientific">Branchiostoma lanceolatum</name>
    <name type="common">Common lancelet</name>
    <name type="synonym">Amphioxus lanceolatum</name>
    <dbReference type="NCBI Taxonomy" id="7740"/>
    <lineage>
        <taxon>Eukaryota</taxon>
        <taxon>Metazoa</taxon>
        <taxon>Chordata</taxon>
        <taxon>Cephalochordata</taxon>
        <taxon>Leptocardii</taxon>
        <taxon>Amphioxiformes</taxon>
        <taxon>Branchiostomatidae</taxon>
        <taxon>Branchiostoma</taxon>
    </lineage>
</organism>
<accession>A0A8J9V6R0</accession>
<protein>
    <submittedName>
        <fullName evidence="2">NOTUM protein</fullName>
    </submittedName>
</protein>
<comment type="similarity">
    <text evidence="1">Belongs to the pectinacetylesterase family. Notum subfamily.</text>
</comment>
<evidence type="ECO:0000256" key="1">
    <source>
        <dbReference type="ARBA" id="ARBA00010213"/>
    </source>
</evidence>
<dbReference type="GO" id="GO:0016787">
    <property type="term" value="F:hydrolase activity"/>
    <property type="evidence" value="ECO:0007669"/>
    <property type="project" value="InterPro"/>
</dbReference>
<evidence type="ECO:0000313" key="2">
    <source>
        <dbReference type="EMBL" id="CAH1224480.1"/>
    </source>
</evidence>
<reference evidence="2" key="1">
    <citation type="submission" date="2022-01" db="EMBL/GenBank/DDBJ databases">
        <authorList>
            <person name="Braso-Vives M."/>
        </authorList>
    </citation>
    <scope>NUCLEOTIDE SEQUENCE</scope>
</reference>
<dbReference type="AlphaFoldDB" id="A0A8J9V6R0"/>